<evidence type="ECO:0000313" key="3">
    <source>
        <dbReference type="EMBL" id="KKR02528.1"/>
    </source>
</evidence>
<evidence type="ECO:0000256" key="1">
    <source>
        <dbReference type="ARBA" id="ARBA00022801"/>
    </source>
</evidence>
<dbReference type="PRINTS" id="PR00502">
    <property type="entry name" value="NUDIXFAMILY"/>
</dbReference>
<dbReference type="InterPro" id="IPR020476">
    <property type="entry name" value="Nudix_hydrolase"/>
</dbReference>
<evidence type="ECO:0000259" key="2">
    <source>
        <dbReference type="PROSITE" id="PS51462"/>
    </source>
</evidence>
<accession>A0A0G0MH71</accession>
<dbReference type="PANTHER" id="PTHR43736:SF2">
    <property type="entry name" value="MUTT_NUDIX FAMILY PROTEIN"/>
    <property type="match status" value="1"/>
</dbReference>
<evidence type="ECO:0000313" key="4">
    <source>
        <dbReference type="Proteomes" id="UP000034845"/>
    </source>
</evidence>
<dbReference type="Gene3D" id="3.90.79.10">
    <property type="entry name" value="Nucleoside Triphosphate Pyrophosphohydrolase"/>
    <property type="match status" value="1"/>
</dbReference>
<dbReference type="InterPro" id="IPR015797">
    <property type="entry name" value="NUDIX_hydrolase-like_dom_sf"/>
</dbReference>
<name>A0A0G0MH71_YANXG</name>
<comment type="caution">
    <text evidence="3">The sequence shown here is derived from an EMBL/GenBank/DDBJ whole genome shotgun (WGS) entry which is preliminary data.</text>
</comment>
<organism evidence="3 4">
    <name type="scientific">Yanofskybacteria sp. (strain GW2011_GWA1_39_13)</name>
    <dbReference type="NCBI Taxonomy" id="1619019"/>
    <lineage>
        <taxon>Bacteria</taxon>
        <taxon>Candidatus Yanofskyibacteriota</taxon>
    </lineage>
</organism>
<dbReference type="Proteomes" id="UP000034845">
    <property type="component" value="Unassembled WGS sequence"/>
</dbReference>
<dbReference type="InterPro" id="IPR000086">
    <property type="entry name" value="NUDIX_hydrolase_dom"/>
</dbReference>
<keyword evidence="1" id="KW-0378">Hydrolase</keyword>
<protein>
    <submittedName>
        <fullName evidence="3">ADP-ribose pyrophosphatase</fullName>
    </submittedName>
</protein>
<feature type="domain" description="Nudix hydrolase" evidence="2">
    <location>
        <begin position="34"/>
        <end position="171"/>
    </location>
</feature>
<dbReference type="SUPFAM" id="SSF55811">
    <property type="entry name" value="Nudix"/>
    <property type="match status" value="1"/>
</dbReference>
<proteinExistence type="predicted"/>
<dbReference type="PANTHER" id="PTHR43736">
    <property type="entry name" value="ADP-RIBOSE PYROPHOSPHATASE"/>
    <property type="match status" value="1"/>
</dbReference>
<dbReference type="GO" id="GO:0016787">
    <property type="term" value="F:hydrolase activity"/>
    <property type="evidence" value="ECO:0007669"/>
    <property type="project" value="UniProtKB-KW"/>
</dbReference>
<dbReference type="PATRIC" id="fig|1619019.3.peg.8"/>
<dbReference type="CDD" id="cd02883">
    <property type="entry name" value="NUDIX_Hydrolase"/>
    <property type="match status" value="1"/>
</dbReference>
<sequence>MTVFYILFMNMSIKIIRDEDVFSENKFEPVNTWEKRETVRLVVVRSDQKIALMGNLVHDFLLLPGGGVDEGETLEDAVYRECKEEVGSTCLIPKEIAESKEFRARNSKEYETHCFVAQKGVDIDKDLRTDNEKNLQTYIKWVSVSEARQIYSKQVEQVQNGEVKYYNTAFNIIRDNYFLDKLTDDQL</sequence>
<dbReference type="PROSITE" id="PS51462">
    <property type="entry name" value="NUDIX"/>
    <property type="match status" value="1"/>
</dbReference>
<reference evidence="3 4" key="1">
    <citation type="journal article" date="2015" name="Nature">
        <title>rRNA introns, odd ribosomes, and small enigmatic genomes across a large radiation of phyla.</title>
        <authorList>
            <person name="Brown C.T."/>
            <person name="Hug L.A."/>
            <person name="Thomas B.C."/>
            <person name="Sharon I."/>
            <person name="Castelle C.J."/>
            <person name="Singh A."/>
            <person name="Wilkins M.J."/>
            <person name="Williams K.H."/>
            <person name="Banfield J.F."/>
        </authorList>
    </citation>
    <scope>NUCLEOTIDE SEQUENCE [LARGE SCALE GENOMIC DNA]</scope>
    <source>
        <strain evidence="4">GW2011_GWA1_39_13</strain>
    </source>
</reference>
<gene>
    <name evidence="3" type="ORF">UT29_C0001G0008</name>
</gene>
<dbReference type="AlphaFoldDB" id="A0A0G0MH71"/>
<dbReference type="EMBL" id="LBWF01000001">
    <property type="protein sequence ID" value="KKR02528.1"/>
    <property type="molecule type" value="Genomic_DNA"/>
</dbReference>
<dbReference type="Pfam" id="PF00293">
    <property type="entry name" value="NUDIX"/>
    <property type="match status" value="1"/>
</dbReference>